<proteinExistence type="predicted"/>
<evidence type="ECO:0000313" key="2">
    <source>
        <dbReference type="EMBL" id="MFD6793239.1"/>
    </source>
</evidence>
<dbReference type="Gene3D" id="3.30.1330.30">
    <property type="match status" value="1"/>
</dbReference>
<dbReference type="Proteomes" id="UP001598673">
    <property type="component" value="Unassembled WGS sequence"/>
</dbReference>
<evidence type="ECO:0000313" key="3">
    <source>
        <dbReference type="Proteomes" id="UP001598673"/>
    </source>
</evidence>
<dbReference type="SUPFAM" id="SSF55315">
    <property type="entry name" value="L30e-like"/>
    <property type="match status" value="1"/>
</dbReference>
<dbReference type="Pfam" id="PF18844">
    <property type="entry name" value="baeRF_family2"/>
    <property type="match status" value="1"/>
</dbReference>
<name>A0ABW6G218_9PSEU</name>
<dbReference type="RefSeq" id="WP_258937915.1">
    <property type="nucleotide sequence ID" value="NZ_JANBBF010000013.1"/>
</dbReference>
<feature type="compositionally biased region" description="Basic and acidic residues" evidence="1">
    <location>
        <begin position="159"/>
        <end position="179"/>
    </location>
</feature>
<keyword evidence="3" id="KW-1185">Reference proteome</keyword>
<dbReference type="InterPro" id="IPR040701">
    <property type="entry name" value="Bact_RF_family2"/>
</dbReference>
<evidence type="ECO:0000256" key="1">
    <source>
        <dbReference type="SAM" id="MobiDB-lite"/>
    </source>
</evidence>
<comment type="caution">
    <text evidence="2">The sequence shown here is derived from an EMBL/GenBank/DDBJ whole genome shotgun (WGS) entry which is preliminary data.</text>
</comment>
<dbReference type="EMBL" id="JBHXCV010000004">
    <property type="protein sequence ID" value="MFD6793239.1"/>
    <property type="molecule type" value="Genomic_DNA"/>
</dbReference>
<evidence type="ECO:0008006" key="4">
    <source>
        <dbReference type="Google" id="ProtNLM"/>
    </source>
</evidence>
<gene>
    <name evidence="2" type="ORF">ACFWGY_07870</name>
</gene>
<sequence length="344" mass="37243">MRLAALRHVYEQPGPFATVYLEGRSPAEDAREQTRLRWRELRERLHSQGAAESALEALDDALAAALSGEEQANGRILVANEDGVTLHARWDAALGTGDGAVWQQLPDLGSYVREHARAIRELVVTASQKGATVRQLVIAEQHEPREVRADDIEGSANEQVHKPRGQGESHGRIQRRADEAASQNAKDVVERLRKISSNFQPHALVLAGETQGRQAIRAELPDELGDILSETDRGGDGAKESDSALTDELLAIAERTSEHNASQRSEQWQAALAHELAAQGAQSVARAAEMGAVETLLLEPGREATREAFLLKTCSDTDAAVDLVATGTELDAGVGAILRYPVNF</sequence>
<protein>
    <recommendedName>
        <fullName evidence="4">Peptide chain release factor 1</fullName>
    </recommendedName>
</protein>
<dbReference type="InterPro" id="IPR029064">
    <property type="entry name" value="Ribosomal_eL30-like_sf"/>
</dbReference>
<feature type="region of interest" description="Disordered" evidence="1">
    <location>
        <begin position="150"/>
        <end position="183"/>
    </location>
</feature>
<reference evidence="2 3" key="1">
    <citation type="submission" date="2024-09" db="EMBL/GenBank/DDBJ databases">
        <title>The Natural Products Discovery Center: Release of the First 8490 Sequenced Strains for Exploring Actinobacteria Biosynthetic Diversity.</title>
        <authorList>
            <person name="Kalkreuter E."/>
            <person name="Kautsar S.A."/>
            <person name="Yang D."/>
            <person name="Bader C.D."/>
            <person name="Teijaro C.N."/>
            <person name="Fluegel L."/>
            <person name="Davis C.M."/>
            <person name="Simpson J.R."/>
            <person name="Lauterbach L."/>
            <person name="Steele A.D."/>
            <person name="Gui C."/>
            <person name="Meng S."/>
            <person name="Li G."/>
            <person name="Viehrig K."/>
            <person name="Ye F."/>
            <person name="Su P."/>
            <person name="Kiefer A.F."/>
            <person name="Nichols A."/>
            <person name="Cepeda A.J."/>
            <person name="Yan W."/>
            <person name="Fan B."/>
            <person name="Jiang Y."/>
            <person name="Adhikari A."/>
            <person name="Zheng C.-J."/>
            <person name="Schuster L."/>
            <person name="Cowan T.M."/>
            <person name="Smanski M.J."/>
            <person name="Chevrette M.G."/>
            <person name="De Carvalho L.P.S."/>
            <person name="Shen B."/>
        </authorList>
    </citation>
    <scope>NUCLEOTIDE SEQUENCE [LARGE SCALE GENOMIC DNA]</scope>
    <source>
        <strain evidence="2 3">NPDC060353</strain>
    </source>
</reference>
<accession>A0ABW6G218</accession>
<organism evidence="2 3">
    <name type="scientific">Prauserella salsuginis</name>
    <dbReference type="NCBI Taxonomy" id="387889"/>
    <lineage>
        <taxon>Bacteria</taxon>
        <taxon>Bacillati</taxon>
        <taxon>Actinomycetota</taxon>
        <taxon>Actinomycetes</taxon>
        <taxon>Pseudonocardiales</taxon>
        <taxon>Pseudonocardiaceae</taxon>
        <taxon>Prauserella</taxon>
        <taxon>Prauserella salsuginis group</taxon>
    </lineage>
</organism>